<dbReference type="PROSITE" id="PS51186">
    <property type="entry name" value="GNAT"/>
    <property type="match status" value="1"/>
</dbReference>
<dbReference type="Proteomes" id="UP001156140">
    <property type="component" value="Unassembled WGS sequence"/>
</dbReference>
<evidence type="ECO:0000313" key="2">
    <source>
        <dbReference type="EMBL" id="MCI0125836.1"/>
    </source>
</evidence>
<dbReference type="InterPro" id="IPR016181">
    <property type="entry name" value="Acyl_CoA_acyltransferase"/>
</dbReference>
<dbReference type="RefSeq" id="WP_281734948.1">
    <property type="nucleotide sequence ID" value="NZ_JAKETQ010000001.1"/>
</dbReference>
<dbReference type="Pfam" id="PF08445">
    <property type="entry name" value="FR47"/>
    <property type="match status" value="1"/>
</dbReference>
<dbReference type="SUPFAM" id="SSF55729">
    <property type="entry name" value="Acyl-CoA N-acyltransferases (Nat)"/>
    <property type="match status" value="1"/>
</dbReference>
<dbReference type="EMBL" id="JALAZD010000001">
    <property type="protein sequence ID" value="MCI0125836.1"/>
    <property type="molecule type" value="Genomic_DNA"/>
</dbReference>
<gene>
    <name evidence="2" type="ORF">ML536_03235</name>
</gene>
<name>A0AA41QJ25_9HYPH</name>
<dbReference type="InterPro" id="IPR013653">
    <property type="entry name" value="GCN5-like_dom"/>
</dbReference>
<dbReference type="Gene3D" id="3.40.630.30">
    <property type="match status" value="1"/>
</dbReference>
<evidence type="ECO:0000313" key="3">
    <source>
        <dbReference type="Proteomes" id="UP001156140"/>
    </source>
</evidence>
<protein>
    <submittedName>
        <fullName evidence="2">GNAT family N-acetyltransferase</fullName>
        <ecNumber evidence="2">2.3.1.-</ecNumber>
    </submittedName>
</protein>
<sequence length="229" mass="24958">MVDFELLDNPVWNSLRMGHSDMAIRNGSAARYPADISPLVGLSDTGPQAFAYLRALVEPGETVGLVSPEACEPPHGWEVKRARFIDQMICPALELETTMPLLDLGEADAAEMLALAAATEPGPFVAGTRRMGRFRGVRAPDGMLMAMAGERMHLDGLTEISAVCTWPQYRGQGLAKALVVAAAARILAEGNVPFLHVKGENDAARMLYERIGFRRRRQVHFMIMTAIPA</sequence>
<keyword evidence="2" id="KW-0012">Acyltransferase</keyword>
<dbReference type="InterPro" id="IPR000182">
    <property type="entry name" value="GNAT_dom"/>
</dbReference>
<keyword evidence="3" id="KW-1185">Reference proteome</keyword>
<organism evidence="2 3">
    <name type="scientific">Paradevosia shaoguanensis</name>
    <dbReference type="NCBI Taxonomy" id="1335043"/>
    <lineage>
        <taxon>Bacteria</taxon>
        <taxon>Pseudomonadati</taxon>
        <taxon>Pseudomonadota</taxon>
        <taxon>Alphaproteobacteria</taxon>
        <taxon>Hyphomicrobiales</taxon>
        <taxon>Devosiaceae</taxon>
        <taxon>Paradevosia</taxon>
    </lineage>
</organism>
<keyword evidence="2" id="KW-0808">Transferase</keyword>
<dbReference type="EC" id="2.3.1.-" evidence="2"/>
<feature type="domain" description="N-acetyltransferase" evidence="1">
    <location>
        <begin position="99"/>
        <end position="229"/>
    </location>
</feature>
<proteinExistence type="predicted"/>
<dbReference type="GO" id="GO:0016747">
    <property type="term" value="F:acyltransferase activity, transferring groups other than amino-acyl groups"/>
    <property type="evidence" value="ECO:0007669"/>
    <property type="project" value="InterPro"/>
</dbReference>
<accession>A0AA41QJ25</accession>
<reference evidence="2" key="1">
    <citation type="submission" date="2022-03" db="EMBL/GenBank/DDBJ databases">
        <title>The complete genome sequence of a Methyloterrigena soli.</title>
        <authorList>
            <person name="Zi Z."/>
        </authorList>
    </citation>
    <scope>NUCLEOTIDE SEQUENCE</scope>
    <source>
        <strain evidence="2">M48</strain>
    </source>
</reference>
<evidence type="ECO:0000259" key="1">
    <source>
        <dbReference type="PROSITE" id="PS51186"/>
    </source>
</evidence>
<dbReference type="AlphaFoldDB" id="A0AA41QJ25"/>
<comment type="caution">
    <text evidence="2">The sequence shown here is derived from an EMBL/GenBank/DDBJ whole genome shotgun (WGS) entry which is preliminary data.</text>
</comment>